<dbReference type="Gene3D" id="3.40.50.1820">
    <property type="entry name" value="alpha/beta hydrolase"/>
    <property type="match status" value="1"/>
</dbReference>
<organism evidence="1 2">
    <name type="scientific">Ramlibacter humi</name>
    <dbReference type="NCBI Taxonomy" id="2530451"/>
    <lineage>
        <taxon>Bacteria</taxon>
        <taxon>Pseudomonadati</taxon>
        <taxon>Pseudomonadota</taxon>
        <taxon>Betaproteobacteria</taxon>
        <taxon>Burkholderiales</taxon>
        <taxon>Comamonadaceae</taxon>
        <taxon>Ramlibacter</taxon>
    </lineage>
</organism>
<keyword evidence="2" id="KW-1185">Reference proteome</keyword>
<dbReference type="AlphaFoldDB" id="A0A4Z0BE85"/>
<evidence type="ECO:0008006" key="3">
    <source>
        <dbReference type="Google" id="ProtNLM"/>
    </source>
</evidence>
<proteinExistence type="predicted"/>
<dbReference type="OrthoDB" id="7197847at2"/>
<dbReference type="Proteomes" id="UP000297839">
    <property type="component" value="Unassembled WGS sequence"/>
</dbReference>
<sequence length="667" mass="67966">MKVREAGLLALGSVVAAVLVACGGGGGGDAGAGGVSINGLAATGAALGSASVAVKCVGGTATGTTNTDGTFTIQVAAPAAVPCLVQVSKGGTVLHSIALASGRINVTPVTDLAVARAVGGEPAAAYEGFDAAKAAAITARLADARTYANEQVGRLSGGLLAGDPMTKPFAVGDADDKLLDNLAAALAAAGKGLSELHAAAGAGTDVRAALPPEESRPHDTFAYALNGTDAAATTFAAMAAMGGDTVDMSTTSRWAGVLDGAGYRIEVPAAWNGELVMYAHGYAGEGLALASVNSSIRRYLIQHGYAWAASSYSKNSYDVRAGIEDTNKLALKFISIAAARGRTLAAPTRNWIIGQSMGGHVAAAAVEAETLATVNNKVRYDGSMPMCGVVGDTKLFDTFVGLQAAAHFLGGSPTVPLNQWSVIKTQVTSTLFNNFPGTNVQPNGSAGAAYFSVLRNLTGGNRPLVDIGFSAGGSFAGGPYSLFGTTTVNTGLTTQPTGDTSQIVYKVDGNDTLSAQLNSTAPKATEPADANRLRRDGLRWIPKVNGQPQVPVLTLHTLGDLFVPFSMEQVYRQRLEANGNGGKVVQRAIRGATHCDFTNAEMEKGFADLVAWVKQGTKPAGDDVVTPSTVADAHYGCTFTNNTTTADDSTSTANLRMAILGAGRTCP</sequence>
<dbReference type="SUPFAM" id="SSF53474">
    <property type="entry name" value="alpha/beta-Hydrolases"/>
    <property type="match status" value="1"/>
</dbReference>
<dbReference type="PROSITE" id="PS51257">
    <property type="entry name" value="PROKAR_LIPOPROTEIN"/>
    <property type="match status" value="1"/>
</dbReference>
<protein>
    <recommendedName>
        <fullName evidence="3">Alpha/beta hydrolase</fullName>
    </recommendedName>
</protein>
<dbReference type="RefSeq" id="WP_135251164.1">
    <property type="nucleotide sequence ID" value="NZ_SMLK01000007.1"/>
</dbReference>
<gene>
    <name evidence="1" type="ORF">EZ216_17950</name>
</gene>
<reference evidence="1 2" key="1">
    <citation type="submission" date="2019-03" db="EMBL/GenBank/DDBJ databases">
        <title>Ramlibacter sp. 18x22-1, whole genome shotgun sequence.</title>
        <authorList>
            <person name="Zhang X."/>
            <person name="Feng G."/>
            <person name="Zhu H."/>
        </authorList>
    </citation>
    <scope>NUCLEOTIDE SEQUENCE [LARGE SCALE GENOMIC DNA]</scope>
    <source>
        <strain evidence="1 2">18x22-1</strain>
    </source>
</reference>
<evidence type="ECO:0000313" key="2">
    <source>
        <dbReference type="Proteomes" id="UP000297839"/>
    </source>
</evidence>
<evidence type="ECO:0000313" key="1">
    <source>
        <dbReference type="EMBL" id="TFY97612.1"/>
    </source>
</evidence>
<dbReference type="EMBL" id="SMLK01000007">
    <property type="protein sequence ID" value="TFY97612.1"/>
    <property type="molecule type" value="Genomic_DNA"/>
</dbReference>
<accession>A0A4Z0BE85</accession>
<dbReference type="InterPro" id="IPR029058">
    <property type="entry name" value="AB_hydrolase_fold"/>
</dbReference>
<comment type="caution">
    <text evidence="1">The sequence shown here is derived from an EMBL/GenBank/DDBJ whole genome shotgun (WGS) entry which is preliminary data.</text>
</comment>
<name>A0A4Z0BE85_9BURK</name>